<accession>A0A9P1BFJ0</accession>
<comment type="caution">
    <text evidence="3">The sequence shown here is derived from an EMBL/GenBank/DDBJ whole genome shotgun (WGS) entry which is preliminary data.</text>
</comment>
<reference evidence="3" key="1">
    <citation type="submission" date="2022-10" db="EMBL/GenBank/DDBJ databases">
        <authorList>
            <person name="Chen Y."/>
            <person name="Dougan E. K."/>
            <person name="Chan C."/>
            <person name="Rhodes N."/>
            <person name="Thang M."/>
        </authorList>
    </citation>
    <scope>NUCLEOTIDE SEQUENCE</scope>
</reference>
<dbReference type="GO" id="GO:0030170">
    <property type="term" value="F:pyridoxal phosphate binding"/>
    <property type="evidence" value="ECO:0007669"/>
    <property type="project" value="TreeGrafter"/>
</dbReference>
<keyword evidence="1" id="KW-1133">Transmembrane helix</keyword>
<dbReference type="Proteomes" id="UP001152797">
    <property type="component" value="Unassembled WGS sequence"/>
</dbReference>
<dbReference type="Gene3D" id="3.90.1150.10">
    <property type="entry name" value="Aspartate Aminotransferase, domain 1"/>
    <property type="match status" value="1"/>
</dbReference>
<dbReference type="EMBL" id="CAMXCT030000001">
    <property type="protein sequence ID" value="CAL4758885.1"/>
    <property type="molecule type" value="Genomic_DNA"/>
</dbReference>
<dbReference type="InterPro" id="IPR001173">
    <property type="entry name" value="Glyco_trans_2-like"/>
</dbReference>
<evidence type="ECO:0000259" key="2">
    <source>
        <dbReference type="Pfam" id="PF00535"/>
    </source>
</evidence>
<dbReference type="NCBIfam" id="NF008687">
    <property type="entry name" value="PRK11706.1"/>
    <property type="match status" value="1"/>
</dbReference>
<keyword evidence="1" id="KW-0812">Transmembrane</keyword>
<gene>
    <name evidence="3" type="ORF">C1SCF055_LOCUS163</name>
</gene>
<name>A0A9P1BFJ0_9DINO</name>
<dbReference type="PANTHER" id="PTHR30244:SF34">
    <property type="entry name" value="DTDP-4-AMINO-4,6-DIDEOXYGALACTOSE TRANSAMINASE"/>
    <property type="match status" value="1"/>
</dbReference>
<protein>
    <submittedName>
        <fullName evidence="4">dTDP-4-amino-4,6-dideoxygalactose transaminase</fullName>
    </submittedName>
</protein>
<dbReference type="OrthoDB" id="448958at2759"/>
<dbReference type="GO" id="GO:0000271">
    <property type="term" value="P:polysaccharide biosynthetic process"/>
    <property type="evidence" value="ECO:0007669"/>
    <property type="project" value="TreeGrafter"/>
</dbReference>
<feature type="transmembrane region" description="Helical" evidence="1">
    <location>
        <begin position="632"/>
        <end position="655"/>
    </location>
</feature>
<dbReference type="NCBIfam" id="TIGR02379">
    <property type="entry name" value="ECA_wecE"/>
    <property type="match status" value="1"/>
</dbReference>
<dbReference type="Gene3D" id="3.90.550.10">
    <property type="entry name" value="Spore Coat Polysaccharide Biosynthesis Protein SpsA, Chain A"/>
    <property type="match status" value="1"/>
</dbReference>
<feature type="transmembrane region" description="Helical" evidence="1">
    <location>
        <begin position="667"/>
        <end position="693"/>
    </location>
</feature>
<proteinExistence type="predicted"/>
<dbReference type="PANTHER" id="PTHR30244">
    <property type="entry name" value="TRANSAMINASE"/>
    <property type="match status" value="1"/>
</dbReference>
<evidence type="ECO:0000313" key="3">
    <source>
        <dbReference type="EMBL" id="CAI3971573.1"/>
    </source>
</evidence>
<dbReference type="InterPro" id="IPR012749">
    <property type="entry name" value="WecE-like"/>
</dbReference>
<dbReference type="CDD" id="cd04187">
    <property type="entry name" value="DPM1_like_bac"/>
    <property type="match status" value="1"/>
</dbReference>
<evidence type="ECO:0000313" key="4">
    <source>
        <dbReference type="EMBL" id="CAL4758885.1"/>
    </source>
</evidence>
<dbReference type="SUPFAM" id="SSF53383">
    <property type="entry name" value="PLP-dependent transferases"/>
    <property type="match status" value="1"/>
</dbReference>
<dbReference type="InterPro" id="IPR015424">
    <property type="entry name" value="PyrdxlP-dep_Trfase"/>
</dbReference>
<keyword evidence="1" id="KW-0472">Membrane</keyword>
<dbReference type="Pfam" id="PF01041">
    <property type="entry name" value="DegT_DnrJ_EryC1"/>
    <property type="match status" value="1"/>
</dbReference>
<feature type="domain" description="Glycosyltransferase 2-like" evidence="2">
    <location>
        <begin position="411"/>
        <end position="540"/>
    </location>
</feature>
<dbReference type="InterPro" id="IPR015421">
    <property type="entry name" value="PyrdxlP-dep_Trfase_major"/>
</dbReference>
<dbReference type="FunFam" id="3.40.640.10:FF:000037">
    <property type="entry name" value="dTDP-4-amino-4,6-dideoxygalactose transaminase"/>
    <property type="match status" value="1"/>
</dbReference>
<reference evidence="4 5" key="2">
    <citation type="submission" date="2024-05" db="EMBL/GenBank/DDBJ databases">
        <authorList>
            <person name="Chen Y."/>
            <person name="Shah S."/>
            <person name="Dougan E. K."/>
            <person name="Thang M."/>
            <person name="Chan C."/>
        </authorList>
    </citation>
    <scope>NUCLEOTIDE SEQUENCE [LARGE SCALE GENOMIC DNA]</scope>
</reference>
<dbReference type="Gene3D" id="3.40.640.10">
    <property type="entry name" value="Type I PLP-dependent aspartate aminotransferase-like (Major domain)"/>
    <property type="match status" value="1"/>
</dbReference>
<evidence type="ECO:0000256" key="1">
    <source>
        <dbReference type="SAM" id="Phobius"/>
    </source>
</evidence>
<dbReference type="InterPro" id="IPR015422">
    <property type="entry name" value="PyrdxlP-dep_Trfase_small"/>
</dbReference>
<dbReference type="InterPro" id="IPR029044">
    <property type="entry name" value="Nucleotide-diphossugar_trans"/>
</dbReference>
<dbReference type="InterPro" id="IPR000653">
    <property type="entry name" value="DegT/StrS_aminotransferase"/>
</dbReference>
<dbReference type="AlphaFoldDB" id="A0A9P1BFJ0"/>
<evidence type="ECO:0000313" key="5">
    <source>
        <dbReference type="Proteomes" id="UP001152797"/>
    </source>
</evidence>
<dbReference type="Pfam" id="PF00535">
    <property type="entry name" value="Glycos_transf_2"/>
    <property type="match status" value="1"/>
</dbReference>
<dbReference type="GO" id="GO:0019180">
    <property type="term" value="F:dTDP-4-amino-4,6-dideoxygalactose transaminase activity"/>
    <property type="evidence" value="ECO:0007669"/>
    <property type="project" value="TreeGrafter"/>
</dbReference>
<keyword evidence="5" id="KW-1185">Reference proteome</keyword>
<dbReference type="CDD" id="cd00616">
    <property type="entry name" value="AHBA_syn"/>
    <property type="match status" value="1"/>
</dbReference>
<sequence length="711" mass="79863">MQRSVPFNKPFVAGKELYYIAQAVTLGNISGDGHYTKLCCKLLEERFAIHRVLLTPSCTAALEMAVLLAGVEPDDEVILPSFTFVSTANAVARLGAKPVFVDIREDTLNLDESRIESAITERTKAIVPVHYAGVCCDMQPIEAIAARHDLAVIEDAAQGVNAYYQGRALGSIAPLGAYSFHATKNYTCGEGGALCVNDPQLVERAEILREKGTNRSKFLRGEVDKYTWVDIGSSYVPSEIASAFLYAQLEMLDPIAERRKQIYERYYTRLERLAAEGCLRLPHVPADCESNYHMFYVVLDEGATRDALMQFLKDRGVGATFHYIPLHTSPMGRTYGYQQGDFPVTENLSGRLLRLPFYYEITEDEQDYVVAMVQEFFRSNASNRIAMTPTTPEITESPQNVDRSQDDPMYSIVIPVYRSASILPHLIERLDEFFAEHPMRHEVILVNDGSPDNSWEVLQALKQDRDDIVIIDLLRNYGQHSAVYCGMQNATGDFVITMDDDLQNPPEELIHLIRKADEGYDVVFGEFHQKMHGTLRKLGTRIVGWLNAKLFNKPKDLVLTNFRIIRREVIDAVCAVNTTFPYIPGLVLMSAKTFANVPVAHHAREIGDSNYTLRTIARLVWRIVFNYSAFPLRFMCGLGGLIALLSFLLGMYFLVRAAILGTATPGWPTLVVLLSFYQGMTLAILAAVGEYVVRIVNDVSGQRAYRIRKKL</sequence>
<dbReference type="SUPFAM" id="SSF53448">
    <property type="entry name" value="Nucleotide-diphospho-sugar transferases"/>
    <property type="match status" value="1"/>
</dbReference>
<organism evidence="3">
    <name type="scientific">Cladocopium goreaui</name>
    <dbReference type="NCBI Taxonomy" id="2562237"/>
    <lineage>
        <taxon>Eukaryota</taxon>
        <taxon>Sar</taxon>
        <taxon>Alveolata</taxon>
        <taxon>Dinophyceae</taxon>
        <taxon>Suessiales</taxon>
        <taxon>Symbiodiniaceae</taxon>
        <taxon>Cladocopium</taxon>
    </lineage>
</organism>
<dbReference type="EMBL" id="CAMXCT010000001">
    <property type="protein sequence ID" value="CAI3971573.1"/>
    <property type="molecule type" value="Genomic_DNA"/>
</dbReference>
<dbReference type="EMBL" id="CAMXCT020000001">
    <property type="protein sequence ID" value="CAL1124948.1"/>
    <property type="molecule type" value="Genomic_DNA"/>
</dbReference>